<proteinExistence type="predicted"/>
<sequence length="75" mass="8224">MDTGSLPTQRVYVCWGKTTCGNKASNPLFTDTRLLLQMKVLEQGTKYLCLPDTNVNVDSDATGLNMRTSKLGGVR</sequence>
<accession>A0AAV4ME02</accession>
<organism evidence="1 2">
    <name type="scientific">Caerostris extrusa</name>
    <name type="common">Bark spider</name>
    <name type="synonym">Caerostris bankana</name>
    <dbReference type="NCBI Taxonomy" id="172846"/>
    <lineage>
        <taxon>Eukaryota</taxon>
        <taxon>Metazoa</taxon>
        <taxon>Ecdysozoa</taxon>
        <taxon>Arthropoda</taxon>
        <taxon>Chelicerata</taxon>
        <taxon>Arachnida</taxon>
        <taxon>Araneae</taxon>
        <taxon>Araneomorphae</taxon>
        <taxon>Entelegynae</taxon>
        <taxon>Araneoidea</taxon>
        <taxon>Araneidae</taxon>
        <taxon>Caerostris</taxon>
    </lineage>
</organism>
<comment type="caution">
    <text evidence="1">The sequence shown here is derived from an EMBL/GenBank/DDBJ whole genome shotgun (WGS) entry which is preliminary data.</text>
</comment>
<evidence type="ECO:0000313" key="2">
    <source>
        <dbReference type="Proteomes" id="UP001054945"/>
    </source>
</evidence>
<gene>
    <name evidence="1" type="ORF">CEXT_524331</name>
</gene>
<keyword evidence="2" id="KW-1185">Reference proteome</keyword>
<dbReference type="AlphaFoldDB" id="A0AAV4ME02"/>
<reference evidence="1 2" key="1">
    <citation type="submission" date="2021-06" db="EMBL/GenBank/DDBJ databases">
        <title>Caerostris extrusa draft genome.</title>
        <authorList>
            <person name="Kono N."/>
            <person name="Arakawa K."/>
        </authorList>
    </citation>
    <scope>NUCLEOTIDE SEQUENCE [LARGE SCALE GENOMIC DNA]</scope>
</reference>
<dbReference type="EMBL" id="BPLR01002157">
    <property type="protein sequence ID" value="GIX70644.1"/>
    <property type="molecule type" value="Genomic_DNA"/>
</dbReference>
<evidence type="ECO:0000313" key="1">
    <source>
        <dbReference type="EMBL" id="GIX70644.1"/>
    </source>
</evidence>
<protein>
    <submittedName>
        <fullName evidence="1">Uncharacterized protein</fullName>
    </submittedName>
</protein>
<name>A0AAV4ME02_CAEEX</name>
<dbReference type="Proteomes" id="UP001054945">
    <property type="component" value="Unassembled WGS sequence"/>
</dbReference>